<dbReference type="PANTHER" id="PTHR43000">
    <property type="entry name" value="DTDP-D-GLUCOSE 4,6-DEHYDRATASE-RELATED"/>
    <property type="match status" value="1"/>
</dbReference>
<dbReference type="GO" id="GO:0009225">
    <property type="term" value="P:nucleotide-sugar metabolic process"/>
    <property type="evidence" value="ECO:0007669"/>
    <property type="project" value="UniProtKB-ARBA"/>
</dbReference>
<evidence type="ECO:0000256" key="1">
    <source>
        <dbReference type="ARBA" id="ARBA00001539"/>
    </source>
</evidence>
<dbReference type="AlphaFoldDB" id="A0A814NLA6"/>
<dbReference type="Gene3D" id="3.40.50.720">
    <property type="entry name" value="NAD(P)-binding Rossmann-like Domain"/>
    <property type="match status" value="2"/>
</dbReference>
<keyword evidence="8" id="KW-1185">Reference proteome</keyword>
<comment type="similarity">
    <text evidence="2">Belongs to the NAD(P)-dependent epimerase/dehydratase family. dTDP-glucose dehydratase subfamily.</text>
</comment>
<dbReference type="EMBL" id="CAJNOQ010005305">
    <property type="protein sequence ID" value="CAF1093846.1"/>
    <property type="molecule type" value="Genomic_DNA"/>
</dbReference>
<evidence type="ECO:0000313" key="8">
    <source>
        <dbReference type="Proteomes" id="UP000663829"/>
    </source>
</evidence>
<evidence type="ECO:0000256" key="2">
    <source>
        <dbReference type="ARBA" id="ARBA00008178"/>
    </source>
</evidence>
<protein>
    <recommendedName>
        <fullName evidence="4">dTDP-D-glucose 4,6-dehydratase</fullName>
        <ecNumber evidence="3">4.2.1.46</ecNumber>
    </recommendedName>
</protein>
<sequence>MLWLIYGSSGSIGSLCCEILHIAGQSVISGRRVLMLEDVDEDISKYKPDRVICAIGRTHGSDIPTIDYLEEPGKWRENLHHNLMAPVFIAQATSRTAKLFAPIPTLYIGSGSIYEYEDSNDLSHPFTENDEPNFFGSSYAVIKSATDRLLSAHPHVINMTVMSDILPTLLALTHEGKVGGCVNACNKGWIDHEWILKVNAEKSGTLHEYTLEPLSEQNQRLAAKRSNNVLSTDKLEQWIKTISSETLKMYNVPSELPELSKSIEKICTQRALKHATSDSSDARNLLVTGGCGFIGSNFINYWLKTYSADKIINVDRLDACANPKNIENANSANYKLIVADINNKDLMLHLMIQNNITHVAHFAVQTHLDTSFGNSLTFTESNVFGTHNVLEASRIYGKLHKFVFASTDEVYEKSQVGSCHERSVLNPTNPYAATKAAAEFLIKSYGESFKLPYCITRISNVYGPYQYIEKVIPTFVTAILHGERMAIHGDGKQARNYIYVDDTVKAIELILLKGKPKMIYNIGTKNVHTVLEIADILLKIMKPDMKISDAITHVNGRNFRDCRYYFVTTEALDLLGWKEQVPFNEGVRKTIEWYTNHQNYWTSTNKCLCFDRYVQEGTFNEHDEIRKNVEATVCKSTLETPKMGMQKFPVPAVVFKKSEGLFASSIYENFISKNAQKQAIFVKAFLRSLIFKQQVEENNFMRSTKTDVLMEFLNLEI</sequence>
<reference evidence="6" key="1">
    <citation type="submission" date="2021-02" db="EMBL/GenBank/DDBJ databases">
        <authorList>
            <person name="Nowell W R."/>
        </authorList>
    </citation>
    <scope>NUCLEOTIDE SEQUENCE</scope>
</reference>
<proteinExistence type="inferred from homology"/>
<comment type="catalytic activity">
    <reaction evidence="1">
        <text>dTDP-alpha-D-glucose = dTDP-4-dehydro-6-deoxy-alpha-D-glucose + H2O</text>
        <dbReference type="Rhea" id="RHEA:17221"/>
        <dbReference type="ChEBI" id="CHEBI:15377"/>
        <dbReference type="ChEBI" id="CHEBI:57477"/>
        <dbReference type="ChEBI" id="CHEBI:57649"/>
        <dbReference type="EC" id="4.2.1.46"/>
    </reaction>
</comment>
<dbReference type="GO" id="GO:0008460">
    <property type="term" value="F:dTDP-glucose 4,6-dehydratase activity"/>
    <property type="evidence" value="ECO:0007669"/>
    <property type="project" value="UniProtKB-EC"/>
</dbReference>
<dbReference type="InterPro" id="IPR016040">
    <property type="entry name" value="NAD(P)-bd_dom"/>
</dbReference>
<organism evidence="6 8">
    <name type="scientific">Didymodactylos carnosus</name>
    <dbReference type="NCBI Taxonomy" id="1234261"/>
    <lineage>
        <taxon>Eukaryota</taxon>
        <taxon>Metazoa</taxon>
        <taxon>Spiralia</taxon>
        <taxon>Gnathifera</taxon>
        <taxon>Rotifera</taxon>
        <taxon>Eurotatoria</taxon>
        <taxon>Bdelloidea</taxon>
        <taxon>Philodinida</taxon>
        <taxon>Philodinidae</taxon>
        <taxon>Didymodactylos</taxon>
    </lineage>
</organism>
<dbReference type="Pfam" id="PF16363">
    <property type="entry name" value="GDP_Man_Dehyd"/>
    <property type="match status" value="1"/>
</dbReference>
<evidence type="ECO:0000313" key="7">
    <source>
        <dbReference type="EMBL" id="CAF3859253.1"/>
    </source>
</evidence>
<dbReference type="Gene3D" id="3.90.25.10">
    <property type="entry name" value="UDP-galactose 4-epimerase, domain 1"/>
    <property type="match status" value="1"/>
</dbReference>
<dbReference type="Proteomes" id="UP000681722">
    <property type="component" value="Unassembled WGS sequence"/>
</dbReference>
<dbReference type="FunFam" id="3.40.50.720:FF:000304">
    <property type="entry name" value="UDP-glucose 4,6-dehydratase"/>
    <property type="match status" value="1"/>
</dbReference>
<evidence type="ECO:0000313" key="6">
    <source>
        <dbReference type="EMBL" id="CAF1093846.1"/>
    </source>
</evidence>
<name>A0A814NLA6_9BILA</name>
<evidence type="ECO:0000259" key="5">
    <source>
        <dbReference type="Pfam" id="PF16363"/>
    </source>
</evidence>
<dbReference type="OrthoDB" id="16464at2759"/>
<gene>
    <name evidence="6" type="ORF">GPM918_LOCUS18401</name>
    <name evidence="7" type="ORF">SRO942_LOCUS18400</name>
</gene>
<comment type="caution">
    <text evidence="6">The sequence shown here is derived from an EMBL/GenBank/DDBJ whole genome shotgun (WGS) entry which is preliminary data.</text>
</comment>
<accession>A0A814NLA6</accession>
<dbReference type="EMBL" id="CAJOBC010005306">
    <property type="protein sequence ID" value="CAF3859253.1"/>
    <property type="molecule type" value="Genomic_DNA"/>
</dbReference>
<feature type="domain" description="NAD(P)-binding" evidence="5">
    <location>
        <begin position="286"/>
        <end position="590"/>
    </location>
</feature>
<dbReference type="InterPro" id="IPR036291">
    <property type="entry name" value="NAD(P)-bd_dom_sf"/>
</dbReference>
<dbReference type="EC" id="4.2.1.46" evidence="3"/>
<evidence type="ECO:0000256" key="4">
    <source>
        <dbReference type="ARBA" id="ARBA00067702"/>
    </source>
</evidence>
<evidence type="ECO:0000256" key="3">
    <source>
        <dbReference type="ARBA" id="ARBA00011990"/>
    </source>
</evidence>
<dbReference type="Proteomes" id="UP000663829">
    <property type="component" value="Unassembled WGS sequence"/>
</dbReference>
<dbReference type="SUPFAM" id="SSF51735">
    <property type="entry name" value="NAD(P)-binding Rossmann-fold domains"/>
    <property type="match status" value="2"/>
</dbReference>